<gene>
    <name evidence="5" type="ORF">ENH88_21150</name>
</gene>
<keyword evidence="2" id="KW-0238">DNA-binding</keyword>
<evidence type="ECO:0000256" key="2">
    <source>
        <dbReference type="ARBA" id="ARBA00023125"/>
    </source>
</evidence>
<sequence>MARIENLNLSQQVTNELGKAIINGHYTAESGLPTEAKLCEEYGISRTAIREAVKMLAAKGLISSRPRQGIRVEPANTWNLYDTSVLKWLLESSPSLYVLKEFLQVRLAIEPQAAALAARRGDQAAIAEIAVALENMQAAADAPDGEIHEADLSFHTAILFASGNRFFFQLRDFIRTALNVSIQHTTPAKGSKKAIADEHFKVYQAILNGEPERAKNMMTYMIDEAMSFIEKEIAEKESQNAAK</sequence>
<evidence type="ECO:0000256" key="1">
    <source>
        <dbReference type="ARBA" id="ARBA00023015"/>
    </source>
</evidence>
<dbReference type="InterPro" id="IPR011711">
    <property type="entry name" value="GntR_C"/>
</dbReference>
<dbReference type="InterPro" id="IPR008920">
    <property type="entry name" value="TF_FadR/GntR_C"/>
</dbReference>
<dbReference type="SUPFAM" id="SSF48008">
    <property type="entry name" value="GntR ligand-binding domain-like"/>
    <property type="match status" value="1"/>
</dbReference>
<dbReference type="SMART" id="SM00345">
    <property type="entry name" value="HTH_GNTR"/>
    <property type="match status" value="1"/>
</dbReference>
<dbReference type="CDD" id="cd07377">
    <property type="entry name" value="WHTH_GntR"/>
    <property type="match status" value="1"/>
</dbReference>
<dbReference type="GO" id="GO:0003677">
    <property type="term" value="F:DNA binding"/>
    <property type="evidence" value="ECO:0007669"/>
    <property type="project" value="UniProtKB-KW"/>
</dbReference>
<dbReference type="GO" id="GO:0003700">
    <property type="term" value="F:DNA-binding transcription factor activity"/>
    <property type="evidence" value="ECO:0007669"/>
    <property type="project" value="InterPro"/>
</dbReference>
<dbReference type="Pfam" id="PF07729">
    <property type="entry name" value="FCD"/>
    <property type="match status" value="1"/>
</dbReference>
<protein>
    <submittedName>
        <fullName evidence="5">FadR family transcriptional regulator</fullName>
    </submittedName>
</protein>
<name>A0A7V1GGN8_9GAMM</name>
<reference evidence="5" key="1">
    <citation type="journal article" date="2020" name="mSystems">
        <title>Genome- and Community-Level Interaction Insights into Carbon Utilization and Element Cycling Functions of Hydrothermarchaeota in Hydrothermal Sediment.</title>
        <authorList>
            <person name="Zhou Z."/>
            <person name="Liu Y."/>
            <person name="Xu W."/>
            <person name="Pan J."/>
            <person name="Luo Z.H."/>
            <person name="Li M."/>
        </authorList>
    </citation>
    <scope>NUCLEOTIDE SEQUENCE [LARGE SCALE GENOMIC DNA]</scope>
    <source>
        <strain evidence="5">HyVt-346</strain>
    </source>
</reference>
<dbReference type="InterPro" id="IPR000524">
    <property type="entry name" value="Tscrpt_reg_HTH_GntR"/>
</dbReference>
<keyword evidence="1" id="KW-0805">Transcription regulation</keyword>
<dbReference type="PANTHER" id="PTHR43537:SF44">
    <property type="entry name" value="GNTR FAMILY REGULATORY PROTEIN"/>
    <property type="match status" value="1"/>
</dbReference>
<dbReference type="EMBL" id="DRGM01000208">
    <property type="protein sequence ID" value="HEA18909.1"/>
    <property type="molecule type" value="Genomic_DNA"/>
</dbReference>
<feature type="domain" description="HTH gntR-type" evidence="4">
    <location>
        <begin position="7"/>
        <end position="75"/>
    </location>
</feature>
<dbReference type="SUPFAM" id="SSF46785">
    <property type="entry name" value="Winged helix' DNA-binding domain"/>
    <property type="match status" value="1"/>
</dbReference>
<evidence type="ECO:0000259" key="4">
    <source>
        <dbReference type="PROSITE" id="PS50949"/>
    </source>
</evidence>
<dbReference type="PANTHER" id="PTHR43537">
    <property type="entry name" value="TRANSCRIPTIONAL REGULATOR, GNTR FAMILY"/>
    <property type="match status" value="1"/>
</dbReference>
<dbReference type="RefSeq" id="WP_304185352.1">
    <property type="nucleotide sequence ID" value="NZ_DRGM01000208.1"/>
</dbReference>
<dbReference type="InterPro" id="IPR036388">
    <property type="entry name" value="WH-like_DNA-bd_sf"/>
</dbReference>
<dbReference type="Gene3D" id="1.20.120.530">
    <property type="entry name" value="GntR ligand-binding domain-like"/>
    <property type="match status" value="1"/>
</dbReference>
<dbReference type="Pfam" id="PF00392">
    <property type="entry name" value="GntR"/>
    <property type="match status" value="1"/>
</dbReference>
<keyword evidence="3" id="KW-0804">Transcription</keyword>
<accession>A0A7V1GGN8</accession>
<evidence type="ECO:0000313" key="5">
    <source>
        <dbReference type="EMBL" id="HEA18909.1"/>
    </source>
</evidence>
<dbReference type="PROSITE" id="PS50949">
    <property type="entry name" value="HTH_GNTR"/>
    <property type="match status" value="1"/>
</dbReference>
<evidence type="ECO:0000256" key="3">
    <source>
        <dbReference type="ARBA" id="ARBA00023163"/>
    </source>
</evidence>
<dbReference type="AlphaFoldDB" id="A0A7V1GGN8"/>
<dbReference type="Gene3D" id="1.10.10.10">
    <property type="entry name" value="Winged helix-like DNA-binding domain superfamily/Winged helix DNA-binding domain"/>
    <property type="match status" value="1"/>
</dbReference>
<organism evidence="5">
    <name type="scientific">Pseudoalteromonas prydzensis</name>
    <dbReference type="NCBI Taxonomy" id="182141"/>
    <lineage>
        <taxon>Bacteria</taxon>
        <taxon>Pseudomonadati</taxon>
        <taxon>Pseudomonadota</taxon>
        <taxon>Gammaproteobacteria</taxon>
        <taxon>Alteromonadales</taxon>
        <taxon>Pseudoalteromonadaceae</taxon>
        <taxon>Pseudoalteromonas</taxon>
    </lineage>
</organism>
<dbReference type="InterPro" id="IPR036390">
    <property type="entry name" value="WH_DNA-bd_sf"/>
</dbReference>
<dbReference type="PRINTS" id="PR00035">
    <property type="entry name" value="HTHGNTR"/>
</dbReference>
<dbReference type="SMART" id="SM00895">
    <property type="entry name" value="FCD"/>
    <property type="match status" value="1"/>
</dbReference>
<proteinExistence type="predicted"/>
<dbReference type="Proteomes" id="UP000886188">
    <property type="component" value="Unassembled WGS sequence"/>
</dbReference>
<comment type="caution">
    <text evidence="5">The sequence shown here is derived from an EMBL/GenBank/DDBJ whole genome shotgun (WGS) entry which is preliminary data.</text>
</comment>